<keyword evidence="3 5" id="KW-0249">Electron transport</keyword>
<reference evidence="8 9" key="1">
    <citation type="journal article" date="2008" name="Proc. Natl. Acad. Sci. U.S.A.">
        <title>The genome of Cyanothece 51142, a unicellular diazotrophic cyanobacterium important in the marine nitrogen cycle.</title>
        <authorList>
            <person name="Welsh E.A."/>
            <person name="Liberton M."/>
            <person name="Stoeckel J."/>
            <person name="Loh T."/>
            <person name="Elvitigala T."/>
            <person name="Wang C."/>
            <person name="Wollam A."/>
            <person name="Fulton R.S."/>
            <person name="Clifton S.W."/>
            <person name="Jacobs J.M."/>
            <person name="Aurora R."/>
            <person name="Ghosh B.K."/>
            <person name="Sherman L.A."/>
            <person name="Smith R.D."/>
            <person name="Wilson R.K."/>
            <person name="Pakrasi H.B."/>
        </authorList>
    </citation>
    <scope>NUCLEOTIDE SEQUENCE [LARGE SCALE GENOMIC DNA]</scope>
    <source>
        <strain evidence="9">ATCC 51142 / BH68</strain>
    </source>
</reference>
<dbReference type="InterPro" id="IPR024935">
    <property type="entry name" value="Rubredoxin_dom"/>
</dbReference>
<proteinExistence type="inferred from homology"/>
<feature type="transmembrane region" description="Helical" evidence="6">
    <location>
        <begin position="101"/>
        <end position="120"/>
    </location>
</feature>
<evidence type="ECO:0000256" key="3">
    <source>
        <dbReference type="ARBA" id="ARBA00022982"/>
    </source>
</evidence>
<sequence length="121" mass="13112">MLKDKAMTERPEEKTLAELAPANHECRLCGYVYEPNKGDSKGNVPPGTPFSELPDGWKCPVCGAKPNQFVSIGATNAPSGFQENLNYGFGVNNLTPNQKNLLIFGGLALGFLFFLSLYGLN</sequence>
<comment type="similarity">
    <text evidence="5">Belongs to the rubredoxin family.</text>
</comment>
<dbReference type="PROSITE" id="PS50903">
    <property type="entry name" value="RUBREDOXIN_LIKE"/>
    <property type="match status" value="1"/>
</dbReference>
<dbReference type="PANTHER" id="PTHR47627:SF1">
    <property type="entry name" value="RUBREDOXIN-1-RELATED"/>
    <property type="match status" value="1"/>
</dbReference>
<dbReference type="AlphaFoldDB" id="B1WVS2"/>
<accession>B1WVS2</accession>
<dbReference type="Proteomes" id="UP000001203">
    <property type="component" value="Chromosome circular"/>
</dbReference>
<keyword evidence="4 5" id="KW-0408">Iron</keyword>
<comment type="cofactor">
    <cofactor evidence="5">
        <name>Fe(3+)</name>
        <dbReference type="ChEBI" id="CHEBI:29034"/>
    </cofactor>
</comment>
<evidence type="ECO:0000256" key="4">
    <source>
        <dbReference type="ARBA" id="ARBA00023004"/>
    </source>
</evidence>
<keyword evidence="6" id="KW-1133">Transmembrane helix</keyword>
<evidence type="ECO:0000256" key="5">
    <source>
        <dbReference type="RuleBase" id="RU003820"/>
    </source>
</evidence>
<evidence type="ECO:0000256" key="2">
    <source>
        <dbReference type="ARBA" id="ARBA00022723"/>
    </source>
</evidence>
<dbReference type="PRINTS" id="PR00163">
    <property type="entry name" value="RUBREDOXIN"/>
</dbReference>
<dbReference type="GO" id="GO:0043448">
    <property type="term" value="P:alkane catabolic process"/>
    <property type="evidence" value="ECO:0007669"/>
    <property type="project" value="TreeGrafter"/>
</dbReference>
<protein>
    <recommendedName>
        <fullName evidence="5">Rubredoxin</fullName>
    </recommendedName>
</protein>
<dbReference type="PROSITE" id="PS00202">
    <property type="entry name" value="RUBREDOXIN"/>
    <property type="match status" value="1"/>
</dbReference>
<keyword evidence="6" id="KW-0472">Membrane</keyword>
<gene>
    <name evidence="8" type="primary">rub1</name>
    <name evidence="8" type="ordered locus">cce_1309</name>
</gene>
<dbReference type="InterPro" id="IPR050526">
    <property type="entry name" value="Rubredoxin_ET"/>
</dbReference>
<evidence type="ECO:0000313" key="8">
    <source>
        <dbReference type="EMBL" id="ACB50659.1"/>
    </source>
</evidence>
<feature type="domain" description="Rubredoxin-like" evidence="7">
    <location>
        <begin position="21"/>
        <end position="72"/>
    </location>
</feature>
<dbReference type="KEGG" id="cyt:cce_1309"/>
<keyword evidence="6" id="KW-0812">Transmembrane</keyword>
<dbReference type="HOGENOM" id="CLU_083159_2_1_3"/>
<dbReference type="GO" id="GO:0005506">
    <property type="term" value="F:iron ion binding"/>
    <property type="evidence" value="ECO:0007669"/>
    <property type="project" value="UniProtKB-UniRule"/>
</dbReference>
<evidence type="ECO:0000256" key="1">
    <source>
        <dbReference type="ARBA" id="ARBA00022448"/>
    </source>
</evidence>
<dbReference type="SUPFAM" id="SSF57802">
    <property type="entry name" value="Rubredoxin-like"/>
    <property type="match status" value="1"/>
</dbReference>
<dbReference type="CDD" id="cd00730">
    <property type="entry name" value="rubredoxin"/>
    <property type="match status" value="1"/>
</dbReference>
<dbReference type="eggNOG" id="COG1773">
    <property type="taxonomic scope" value="Bacteria"/>
</dbReference>
<dbReference type="EMBL" id="CP000806">
    <property type="protein sequence ID" value="ACB50659.1"/>
    <property type="molecule type" value="Genomic_DNA"/>
</dbReference>
<dbReference type="Gene3D" id="2.20.28.10">
    <property type="match status" value="1"/>
</dbReference>
<dbReference type="InterPro" id="IPR024934">
    <property type="entry name" value="Rubredoxin-like_dom"/>
</dbReference>
<keyword evidence="1" id="KW-0813">Transport</keyword>
<organism evidence="8 9">
    <name type="scientific">Crocosphaera subtropica (strain ATCC 51142 / BH68)</name>
    <name type="common">Cyanothece sp. (strain ATCC 51142)</name>
    <dbReference type="NCBI Taxonomy" id="43989"/>
    <lineage>
        <taxon>Bacteria</taxon>
        <taxon>Bacillati</taxon>
        <taxon>Cyanobacteriota</taxon>
        <taxon>Cyanophyceae</taxon>
        <taxon>Oscillatoriophycideae</taxon>
        <taxon>Chroococcales</taxon>
        <taxon>Aphanothecaceae</taxon>
        <taxon>Crocosphaera</taxon>
        <taxon>Crocosphaera subtropica</taxon>
    </lineage>
</organism>
<keyword evidence="2 5" id="KW-0479">Metal-binding</keyword>
<dbReference type="GO" id="GO:0009055">
    <property type="term" value="F:electron transfer activity"/>
    <property type="evidence" value="ECO:0007669"/>
    <property type="project" value="TreeGrafter"/>
</dbReference>
<dbReference type="STRING" id="43989.cce_1309"/>
<dbReference type="InterPro" id="IPR018527">
    <property type="entry name" value="Rubredoxin_Fe_BS"/>
</dbReference>
<dbReference type="Pfam" id="PF00301">
    <property type="entry name" value="Rubredoxin"/>
    <property type="match status" value="1"/>
</dbReference>
<evidence type="ECO:0000313" key="9">
    <source>
        <dbReference type="Proteomes" id="UP000001203"/>
    </source>
</evidence>
<dbReference type="PANTHER" id="PTHR47627">
    <property type="entry name" value="RUBREDOXIN"/>
    <property type="match status" value="1"/>
</dbReference>
<evidence type="ECO:0000256" key="6">
    <source>
        <dbReference type="SAM" id="Phobius"/>
    </source>
</evidence>
<keyword evidence="9" id="KW-1185">Reference proteome</keyword>
<evidence type="ECO:0000259" key="7">
    <source>
        <dbReference type="PROSITE" id="PS50903"/>
    </source>
</evidence>
<name>B1WVS2_CROS5</name>